<keyword evidence="2" id="KW-0723">Serine/threonine-protein kinase</keyword>
<keyword evidence="9" id="KW-1133">Transmembrane helix</keyword>
<dbReference type="EMBL" id="SDMP01000006">
    <property type="protein sequence ID" value="RYR54270.1"/>
    <property type="molecule type" value="Genomic_DNA"/>
</dbReference>
<comment type="caution">
    <text evidence="10">The sequence shown here is derived from an EMBL/GenBank/DDBJ whole genome shotgun (WGS) entry which is preliminary data.</text>
</comment>
<evidence type="ECO:0000256" key="2">
    <source>
        <dbReference type="ARBA" id="ARBA00022527"/>
    </source>
</evidence>
<dbReference type="InterPro" id="IPR032675">
    <property type="entry name" value="LRR_dom_sf"/>
</dbReference>
<dbReference type="EC" id="2.7.11.1" evidence="1"/>
<organism evidence="10 11">
    <name type="scientific">Arachis hypogaea</name>
    <name type="common">Peanut</name>
    <dbReference type="NCBI Taxonomy" id="3818"/>
    <lineage>
        <taxon>Eukaryota</taxon>
        <taxon>Viridiplantae</taxon>
        <taxon>Streptophyta</taxon>
        <taxon>Embryophyta</taxon>
        <taxon>Tracheophyta</taxon>
        <taxon>Spermatophyta</taxon>
        <taxon>Magnoliopsida</taxon>
        <taxon>eudicotyledons</taxon>
        <taxon>Gunneridae</taxon>
        <taxon>Pentapetalae</taxon>
        <taxon>rosids</taxon>
        <taxon>fabids</taxon>
        <taxon>Fabales</taxon>
        <taxon>Fabaceae</taxon>
        <taxon>Papilionoideae</taxon>
        <taxon>50 kb inversion clade</taxon>
        <taxon>dalbergioids sensu lato</taxon>
        <taxon>Dalbergieae</taxon>
        <taxon>Pterocarpus clade</taxon>
        <taxon>Arachis</taxon>
    </lineage>
</organism>
<dbReference type="InterPro" id="IPR011009">
    <property type="entry name" value="Kinase-like_dom_sf"/>
</dbReference>
<gene>
    <name evidence="10" type="ORF">Ahy_A06g029533</name>
</gene>
<evidence type="ECO:0000256" key="7">
    <source>
        <dbReference type="ARBA" id="ARBA00047899"/>
    </source>
</evidence>
<evidence type="ECO:0000256" key="6">
    <source>
        <dbReference type="ARBA" id="ARBA00022840"/>
    </source>
</evidence>
<dbReference type="Gene3D" id="3.30.200.20">
    <property type="entry name" value="Phosphorylase Kinase, domain 1"/>
    <property type="match status" value="2"/>
</dbReference>
<dbReference type="GO" id="GO:0005524">
    <property type="term" value="F:ATP binding"/>
    <property type="evidence" value="ECO:0007669"/>
    <property type="project" value="UniProtKB-KW"/>
</dbReference>
<comment type="catalytic activity">
    <reaction evidence="8">
        <text>L-seryl-[protein] + ATP = O-phospho-L-seryl-[protein] + ADP + H(+)</text>
        <dbReference type="Rhea" id="RHEA:17989"/>
        <dbReference type="Rhea" id="RHEA-COMP:9863"/>
        <dbReference type="Rhea" id="RHEA-COMP:11604"/>
        <dbReference type="ChEBI" id="CHEBI:15378"/>
        <dbReference type="ChEBI" id="CHEBI:29999"/>
        <dbReference type="ChEBI" id="CHEBI:30616"/>
        <dbReference type="ChEBI" id="CHEBI:83421"/>
        <dbReference type="ChEBI" id="CHEBI:456216"/>
        <dbReference type="EC" id="2.7.11.1"/>
    </reaction>
</comment>
<keyword evidence="5" id="KW-0418">Kinase</keyword>
<dbReference type="STRING" id="3818.A0A445CTL3"/>
<keyword evidence="6" id="KW-0067">ATP-binding</keyword>
<comment type="catalytic activity">
    <reaction evidence="7">
        <text>L-threonyl-[protein] + ATP = O-phospho-L-threonyl-[protein] + ADP + H(+)</text>
        <dbReference type="Rhea" id="RHEA:46608"/>
        <dbReference type="Rhea" id="RHEA-COMP:11060"/>
        <dbReference type="Rhea" id="RHEA-COMP:11605"/>
        <dbReference type="ChEBI" id="CHEBI:15378"/>
        <dbReference type="ChEBI" id="CHEBI:30013"/>
        <dbReference type="ChEBI" id="CHEBI:30616"/>
        <dbReference type="ChEBI" id="CHEBI:61977"/>
        <dbReference type="ChEBI" id="CHEBI:456216"/>
        <dbReference type="EC" id="2.7.11.1"/>
    </reaction>
</comment>
<name>A0A445CTL3_ARAHY</name>
<sequence length="299" mass="34369">MLPQICHRNIVKLHGFCLHYRCMFLVFDYKERGSLFYALNMDDEEAKEHILHLSHNMISCFTSLTSFYLSNNQLGENIPLEIGIIDSLCDVNLSNNKLEGLIPSPMLNCISFAEVDLSNNLLSGNIFSKISYVKKLDMSHNLFSGSVSFFYNNLTWNLSIELVSIPHINLSSNFFECPQGCKDFYAKSMIGNTPRSVNSFVQDQNTKKIKAPRYNCFPISCSFLLVIFVGIFCFIRRTKKVKNRDLFSIWNYDGIIAFDDIIEATQDFDIICCIETSTYGYMYKAQLSNSKIFALKKLY</sequence>
<dbReference type="SUPFAM" id="SSF56112">
    <property type="entry name" value="Protein kinase-like (PK-like)"/>
    <property type="match status" value="1"/>
</dbReference>
<dbReference type="SUPFAM" id="SSF52058">
    <property type="entry name" value="L domain-like"/>
    <property type="match status" value="1"/>
</dbReference>
<reference evidence="10 11" key="1">
    <citation type="submission" date="2019-01" db="EMBL/GenBank/DDBJ databases">
        <title>Sequencing of cultivated peanut Arachis hypogaea provides insights into genome evolution and oil improvement.</title>
        <authorList>
            <person name="Chen X."/>
        </authorList>
    </citation>
    <scope>NUCLEOTIDE SEQUENCE [LARGE SCALE GENOMIC DNA]</scope>
    <source>
        <strain evidence="11">cv. Fuhuasheng</strain>
        <tissue evidence="10">Leaves</tissue>
    </source>
</reference>
<evidence type="ECO:0000256" key="1">
    <source>
        <dbReference type="ARBA" id="ARBA00012513"/>
    </source>
</evidence>
<protein>
    <recommendedName>
        <fullName evidence="1">non-specific serine/threonine protein kinase</fullName>
        <ecNumber evidence="1">2.7.11.1</ecNumber>
    </recommendedName>
</protein>
<evidence type="ECO:0000313" key="11">
    <source>
        <dbReference type="Proteomes" id="UP000289738"/>
    </source>
</evidence>
<dbReference type="AlphaFoldDB" id="A0A445CTL3"/>
<dbReference type="PANTHER" id="PTHR48005:SF16">
    <property type="entry name" value="MDIS1-INTERACTING RECEPTOR LIKE KINASE 2-LIKE ISOFORM X1"/>
    <property type="match status" value="1"/>
</dbReference>
<dbReference type="PANTHER" id="PTHR48005">
    <property type="entry name" value="LEUCINE RICH REPEAT KINASE 2"/>
    <property type="match status" value="1"/>
</dbReference>
<dbReference type="Proteomes" id="UP000289738">
    <property type="component" value="Chromosome A06"/>
</dbReference>
<keyword evidence="4" id="KW-0547">Nucleotide-binding</keyword>
<evidence type="ECO:0000256" key="4">
    <source>
        <dbReference type="ARBA" id="ARBA00022741"/>
    </source>
</evidence>
<dbReference type="InterPro" id="IPR001611">
    <property type="entry name" value="Leu-rich_rpt"/>
</dbReference>
<evidence type="ECO:0000256" key="5">
    <source>
        <dbReference type="ARBA" id="ARBA00022777"/>
    </source>
</evidence>
<keyword evidence="9" id="KW-0812">Transmembrane</keyword>
<dbReference type="InterPro" id="IPR051420">
    <property type="entry name" value="Ser_Thr_Kinases_DiverseReg"/>
</dbReference>
<evidence type="ECO:0000256" key="3">
    <source>
        <dbReference type="ARBA" id="ARBA00022679"/>
    </source>
</evidence>
<dbReference type="GO" id="GO:0004674">
    <property type="term" value="F:protein serine/threonine kinase activity"/>
    <property type="evidence" value="ECO:0007669"/>
    <property type="project" value="UniProtKB-KW"/>
</dbReference>
<dbReference type="Gene3D" id="3.80.10.10">
    <property type="entry name" value="Ribonuclease Inhibitor"/>
    <property type="match status" value="1"/>
</dbReference>
<evidence type="ECO:0000256" key="9">
    <source>
        <dbReference type="SAM" id="Phobius"/>
    </source>
</evidence>
<accession>A0A445CTL3</accession>
<evidence type="ECO:0000256" key="8">
    <source>
        <dbReference type="ARBA" id="ARBA00048679"/>
    </source>
</evidence>
<dbReference type="Pfam" id="PF00560">
    <property type="entry name" value="LRR_1"/>
    <property type="match status" value="2"/>
</dbReference>
<keyword evidence="3" id="KW-0808">Transferase</keyword>
<keyword evidence="9" id="KW-0472">Membrane</keyword>
<keyword evidence="11" id="KW-1185">Reference proteome</keyword>
<proteinExistence type="predicted"/>
<feature type="transmembrane region" description="Helical" evidence="9">
    <location>
        <begin position="217"/>
        <end position="235"/>
    </location>
</feature>
<evidence type="ECO:0000313" key="10">
    <source>
        <dbReference type="EMBL" id="RYR54270.1"/>
    </source>
</evidence>